<dbReference type="InterPro" id="IPR035979">
    <property type="entry name" value="RBD_domain_sf"/>
</dbReference>
<feature type="coiled-coil region" evidence="1">
    <location>
        <begin position="134"/>
        <end position="161"/>
    </location>
</feature>
<accession>A0A2Z6C5I8</accession>
<organism evidence="2">
    <name type="scientific">Antheraea proylei nucleopolyhedrovirus</name>
    <dbReference type="NCBI Taxonomy" id="2126611"/>
    <lineage>
        <taxon>Viruses</taxon>
        <taxon>Viruses incertae sedis</taxon>
        <taxon>Naldaviricetes</taxon>
        <taxon>Lefavirales</taxon>
        <taxon>Baculoviridae</taxon>
        <taxon>Alphabaculovirus</taxon>
        <taxon>Alphabaculovirus anpernyi</taxon>
    </lineage>
</organism>
<dbReference type="InterPro" id="IPR012677">
    <property type="entry name" value="Nucleotide-bd_a/b_plait_sf"/>
</dbReference>
<gene>
    <name evidence="2" type="primary">orf104</name>
</gene>
<protein>
    <recommendedName>
        <fullName evidence="3">RRM domain-containing protein</fullName>
    </recommendedName>
</protein>
<proteinExistence type="predicted"/>
<name>A0A2Z6C5I8_NPVAP</name>
<keyword evidence="1" id="KW-0175">Coiled coil</keyword>
<dbReference type="GO" id="GO:0003676">
    <property type="term" value="F:nucleic acid binding"/>
    <property type="evidence" value="ECO:0007669"/>
    <property type="project" value="InterPro"/>
</dbReference>
<dbReference type="EMBL" id="LC375539">
    <property type="protein sequence ID" value="BBD50861.1"/>
    <property type="molecule type" value="Genomic_DNA"/>
</dbReference>
<evidence type="ECO:0008006" key="3">
    <source>
        <dbReference type="Google" id="ProtNLM"/>
    </source>
</evidence>
<evidence type="ECO:0000313" key="2">
    <source>
        <dbReference type="EMBL" id="BBD50861.1"/>
    </source>
</evidence>
<evidence type="ECO:0000256" key="1">
    <source>
        <dbReference type="SAM" id="Coils"/>
    </source>
</evidence>
<dbReference type="Gene3D" id="3.30.70.330">
    <property type="match status" value="1"/>
</dbReference>
<dbReference type="SUPFAM" id="SSF54928">
    <property type="entry name" value="RNA-binding domain, RBD"/>
    <property type="match status" value="1"/>
</dbReference>
<reference evidence="2" key="1">
    <citation type="submission" date="2018-03" db="EMBL/GenBank/DDBJ databases">
        <title>Whole genome comparison of nucleopolyhedroviruses isolated from saturniine wild silkworms in Asian countries.</title>
        <authorList>
            <person name="Sasaki K."/>
            <person name="Kajiura Z."/>
            <person name="Ponnuvel K.M."/>
            <person name="Kobayashi J."/>
        </authorList>
    </citation>
    <scope>NUCLEOTIDE SEQUENCE</scope>
    <source>
        <strain evidence="2">Manipur</strain>
    </source>
</reference>
<sequence length="319" mass="36559">MATTRGALKRHATEAVDLGTQLKQNRLCDANTTSDILSHCQLEEIDYYEALKLSFNYDQTTSDTDFALDVFRKANVVAKQVRKYRKLTDMHYNNSVRDVLMLIDRARAVLADPARRRRYNAIVAHKNTNVQIIFDRLMLRLEQVKKELEAATQDYAALAAAAAAKPPLAAAAAQRLARWLTAQPVQPPKRSSTLNRVLVRWTPFAQEETRGKSDIERMVREQFAQFGTIVRVYVCDSRTDSAIVEYSTAEEQRRAINESAAPSVRFTVTEYMLTEFYNSQLKSNLQARIVNVSDKIDELYRTFTNLKLRYETEFDNSLL</sequence>